<sequence>MIRVRRMFPGGNTSQGFYSFHDNIMGPDRNKLYILKGMPGGGKSSLMKYIAGRVLKEGFSVEYHHCPSDPESIDGIVIEELNIGIVDGTAPHVIDPIYPGLTDKLIDLSQFIDEKKLLDFKDKIIKAKLNNKKAYGKAFAYFKAAKIVHEIIEENNKIGVDFNGVNMETKLLIDKVFSKKEEKRDFVFKERHLFSNANTPEGFADYTESILEGIDTVYYLEGEIGTGKSTLLNRLIEESRIRGYPIEIYHNSTIPEKIESLIINNIDICITSNKYGTKYADKKIDLNRYFHDKIKNDEDYKTYELLIKKATDSLANASENHQILEKTYKPVVDYSGVNRIKEELLKEILAYVD</sequence>
<dbReference type="HOGENOM" id="CLU_063820_0_0_9"/>
<name>M1ZFQ2_9FIRM</name>
<proteinExistence type="predicted"/>
<accession>M1ZFQ2</accession>
<evidence type="ECO:0000313" key="2">
    <source>
        <dbReference type="EMBL" id="SHD77460.1"/>
    </source>
</evidence>
<gene>
    <name evidence="2" type="ORF">CUESP1_2103</name>
</gene>
<dbReference type="RefSeq" id="WP_005587879.1">
    <property type="nucleotide sequence ID" value="NZ_LT669839.1"/>
</dbReference>
<dbReference type="InterPro" id="IPR027417">
    <property type="entry name" value="P-loop_NTPase"/>
</dbReference>
<dbReference type="OrthoDB" id="9781752at2"/>
<keyword evidence="1" id="KW-0175">Coiled coil</keyword>
<feature type="coiled-coil region" evidence="1">
    <location>
        <begin position="300"/>
        <end position="327"/>
    </location>
</feature>
<evidence type="ECO:0000256" key="1">
    <source>
        <dbReference type="SAM" id="Coils"/>
    </source>
</evidence>
<organism evidence="2 3">
    <name type="scientific">[Clostridium] ultunense Esp</name>
    <dbReference type="NCBI Taxonomy" id="1288971"/>
    <lineage>
        <taxon>Bacteria</taxon>
        <taxon>Bacillati</taxon>
        <taxon>Bacillota</taxon>
        <taxon>Tissierellia</taxon>
        <taxon>Tissierellales</taxon>
        <taxon>Tepidimicrobiaceae</taxon>
        <taxon>Schnuerera</taxon>
    </lineage>
</organism>
<dbReference type="EMBL" id="LT669839">
    <property type="protein sequence ID" value="SHD77460.1"/>
    <property type="molecule type" value="Genomic_DNA"/>
</dbReference>
<dbReference type="Proteomes" id="UP000245423">
    <property type="component" value="Chromosome 1"/>
</dbReference>
<reference evidence="2 3" key="1">
    <citation type="submission" date="2016-11" db="EMBL/GenBank/DDBJ databases">
        <authorList>
            <person name="Manzoor S."/>
        </authorList>
    </citation>
    <scope>NUCLEOTIDE SEQUENCE [LARGE SCALE GENOMIC DNA]</scope>
    <source>
        <strain evidence="2">Clostridium ultunense strain Esp</strain>
    </source>
</reference>
<keyword evidence="3" id="KW-1185">Reference proteome</keyword>
<protein>
    <submittedName>
        <fullName evidence="2">ATPase</fullName>
    </submittedName>
</protein>
<dbReference type="AlphaFoldDB" id="M1ZFQ2"/>
<evidence type="ECO:0000313" key="3">
    <source>
        <dbReference type="Proteomes" id="UP000245423"/>
    </source>
</evidence>
<dbReference type="SUPFAM" id="SSF52540">
    <property type="entry name" value="P-loop containing nucleoside triphosphate hydrolases"/>
    <property type="match status" value="2"/>
</dbReference>